<dbReference type="EMBL" id="QUTG01002679">
    <property type="protein sequence ID" value="RHY95209.1"/>
    <property type="molecule type" value="Genomic_DNA"/>
</dbReference>
<dbReference type="GO" id="GO:0055075">
    <property type="term" value="P:potassium ion homeostasis"/>
    <property type="evidence" value="ECO:0007669"/>
    <property type="project" value="TreeGrafter"/>
</dbReference>
<evidence type="ECO:0000256" key="2">
    <source>
        <dbReference type="ARBA" id="ARBA00010593"/>
    </source>
</evidence>
<dbReference type="GO" id="GO:0055064">
    <property type="term" value="P:chloride ion homeostasis"/>
    <property type="evidence" value="ECO:0007669"/>
    <property type="project" value="TreeGrafter"/>
</dbReference>
<dbReference type="InterPro" id="IPR004841">
    <property type="entry name" value="AA-permease/SLC12A_dom"/>
</dbReference>
<gene>
    <name evidence="9" type="ORF">DYB35_000837</name>
</gene>
<name>A0A3R6ZPI5_APHAT</name>
<feature type="transmembrane region" description="Helical" evidence="7">
    <location>
        <begin position="76"/>
        <end position="103"/>
    </location>
</feature>
<dbReference type="FunFam" id="1.20.1740.10:FF:000013">
    <property type="entry name" value="Solute carrier family 12 member"/>
    <property type="match status" value="1"/>
</dbReference>
<sequence length="811" mass="87472">MGVSHHHRALDLDDSQHAYTPFLSLTQRESEATTTKPSSVLNQLGTFNGVYVPCLLNIIGVILFLRLGWAIGQAGVLGMLTIFFFAELQAVLTVLSASAIASNGAMRGGGSYYLISRSLGPEFGGAIGVQFYLLYASGVAMYLVGFAEEVAQTWFVDSAWGKKWVVVTVASTTLVTIVCIALIGAHAFSKVNQYLFVVQFACIAYGAVRGYTCTLVVFRLFTVSQIVICVSTTRALESGGHVTGPQSSTLAANMHANYTDELHVCGDSACDLGAVYAIVFPLATGFMEGLNLSGDLKHPGKSIPVGSLAAVVTACVIYISLIFLFGASFDGVALRTNFSFFQQVGPTPYIIITGILVSCYTSGLGALFGASRILQAIARDNLFYGFGCLGQGSAHGDEPQYAVAFTALLSFVFIFIGDLDVLAPICTSFFCVAYAAVNFTSLVLQVTGVPNFRPTFRYSCWPLSLAGVVLNLSVMIYLNAMYAAVTLVIVTALFVYLYLVGPETSWGNVSQALIYHQVRKYLLRLDTRKGHLKFWRPAILFVPPTSHAPSVALCNRLKKGGLYIVGDIVLGEFGPSTTTQASRRLQRWLDVIDDANLKAIPQGAAAATPDVFVGVLNDAVLLHKNVVVFRHCDKVDAALLVPDAKHSWVRPPRRLWRLDGVVRTVDVWITEPKPWSGTSSHVTLMLQLAHVLQSNVQWKGLPIRLVRVCDDGNDESAEHLIHVASELRIALHPTHALLLPMPGGGAAAAVEINRLVRDHSRDAALVVMPLADPTVSQPDEFAATIEVLTNGLPPTMMVWSADGESVITTCI</sequence>
<dbReference type="PANTHER" id="PTHR11827">
    <property type="entry name" value="SOLUTE CARRIER FAMILY 12, CATION COTRANSPORTERS"/>
    <property type="match status" value="1"/>
</dbReference>
<dbReference type="VEuPathDB" id="FungiDB:H257_05321"/>
<feature type="transmembrane region" description="Helical" evidence="7">
    <location>
        <begin position="305"/>
        <end position="329"/>
    </location>
</feature>
<evidence type="ECO:0000313" key="9">
    <source>
        <dbReference type="EMBL" id="RHY95209.1"/>
    </source>
</evidence>
<dbReference type="Gene3D" id="1.20.1740.10">
    <property type="entry name" value="Amino acid/polyamine transporter I"/>
    <property type="match status" value="1"/>
</dbReference>
<proteinExistence type="inferred from homology"/>
<feature type="transmembrane region" description="Helical" evidence="7">
    <location>
        <begin position="480"/>
        <end position="499"/>
    </location>
</feature>
<evidence type="ECO:0000256" key="1">
    <source>
        <dbReference type="ARBA" id="ARBA00004141"/>
    </source>
</evidence>
<comment type="caution">
    <text evidence="9">The sequence shown here is derived from an EMBL/GenBank/DDBJ whole genome shotgun (WGS) entry which is preliminary data.</text>
</comment>
<dbReference type="Proteomes" id="UP000285712">
    <property type="component" value="Unassembled WGS sequence"/>
</dbReference>
<evidence type="ECO:0000256" key="6">
    <source>
        <dbReference type="ARBA" id="ARBA00023136"/>
    </source>
</evidence>
<feature type="transmembrane region" description="Helical" evidence="7">
    <location>
        <begin position="123"/>
        <end position="144"/>
    </location>
</feature>
<feature type="transmembrane region" description="Helical" evidence="7">
    <location>
        <begin position="349"/>
        <end position="370"/>
    </location>
</feature>
<feature type="transmembrane region" description="Helical" evidence="7">
    <location>
        <begin position="194"/>
        <end position="218"/>
    </location>
</feature>
<evidence type="ECO:0000313" key="10">
    <source>
        <dbReference type="Proteomes" id="UP000285712"/>
    </source>
</evidence>
<feature type="domain" description="Amino acid permease/ SLC12A" evidence="8">
    <location>
        <begin position="49"/>
        <end position="539"/>
    </location>
</feature>
<accession>A0A3R6ZPI5</accession>
<keyword evidence="3" id="KW-0813">Transport</keyword>
<keyword evidence="4 7" id="KW-0812">Transmembrane</keyword>
<dbReference type="Pfam" id="PF00324">
    <property type="entry name" value="AA_permease"/>
    <property type="match status" value="1"/>
</dbReference>
<evidence type="ECO:0000256" key="4">
    <source>
        <dbReference type="ARBA" id="ARBA00022692"/>
    </source>
</evidence>
<comment type="similarity">
    <text evidence="2">Belongs to the SLC12A transporter family.</text>
</comment>
<comment type="subcellular location">
    <subcellularLocation>
        <location evidence="1">Membrane</location>
        <topology evidence="1">Multi-pass membrane protein</topology>
    </subcellularLocation>
</comment>
<dbReference type="PANTHER" id="PTHR11827:SF72">
    <property type="entry name" value="GH08340P"/>
    <property type="match status" value="1"/>
</dbReference>
<keyword evidence="5 7" id="KW-1133">Transmembrane helix</keyword>
<organism evidence="9 10">
    <name type="scientific">Aphanomyces astaci</name>
    <name type="common">Crayfish plague agent</name>
    <dbReference type="NCBI Taxonomy" id="112090"/>
    <lineage>
        <taxon>Eukaryota</taxon>
        <taxon>Sar</taxon>
        <taxon>Stramenopiles</taxon>
        <taxon>Oomycota</taxon>
        <taxon>Saprolegniomycetes</taxon>
        <taxon>Saprolegniales</taxon>
        <taxon>Verrucalvaceae</taxon>
        <taxon>Aphanomyces</taxon>
    </lineage>
</organism>
<dbReference type="AlphaFoldDB" id="A0A3R6ZPI5"/>
<reference evidence="9 10" key="1">
    <citation type="submission" date="2018-08" db="EMBL/GenBank/DDBJ databases">
        <title>Aphanomyces genome sequencing and annotation.</title>
        <authorList>
            <person name="Minardi D."/>
            <person name="Oidtmann B."/>
            <person name="Van Der Giezen M."/>
            <person name="Studholme D.J."/>
        </authorList>
    </citation>
    <scope>NUCLEOTIDE SEQUENCE [LARGE SCALE GENOMIC DNA]</scope>
    <source>
        <strain evidence="9 10">Sv</strain>
    </source>
</reference>
<feature type="transmembrane region" description="Helical" evidence="7">
    <location>
        <begin position="50"/>
        <end position="69"/>
    </location>
</feature>
<feature type="transmembrane region" description="Helical" evidence="7">
    <location>
        <begin position="164"/>
        <end position="188"/>
    </location>
</feature>
<evidence type="ECO:0000256" key="7">
    <source>
        <dbReference type="SAM" id="Phobius"/>
    </source>
</evidence>
<feature type="transmembrane region" description="Helical" evidence="7">
    <location>
        <begin position="422"/>
        <end position="444"/>
    </location>
</feature>
<keyword evidence="6 7" id="KW-0472">Membrane</keyword>
<dbReference type="GO" id="GO:0016020">
    <property type="term" value="C:membrane"/>
    <property type="evidence" value="ECO:0007669"/>
    <property type="project" value="UniProtKB-SubCell"/>
</dbReference>
<dbReference type="GO" id="GO:0015379">
    <property type="term" value="F:potassium:chloride symporter activity"/>
    <property type="evidence" value="ECO:0007669"/>
    <property type="project" value="TreeGrafter"/>
</dbReference>
<feature type="transmembrane region" description="Helical" evidence="7">
    <location>
        <begin position="456"/>
        <end position="474"/>
    </location>
</feature>
<evidence type="ECO:0000259" key="8">
    <source>
        <dbReference type="Pfam" id="PF00324"/>
    </source>
</evidence>
<protein>
    <recommendedName>
        <fullName evidence="8">Amino acid permease/ SLC12A domain-containing protein</fullName>
    </recommendedName>
</protein>
<dbReference type="GO" id="GO:0006884">
    <property type="term" value="P:cell volume homeostasis"/>
    <property type="evidence" value="ECO:0007669"/>
    <property type="project" value="TreeGrafter"/>
</dbReference>
<evidence type="ECO:0000256" key="3">
    <source>
        <dbReference type="ARBA" id="ARBA00022448"/>
    </source>
</evidence>
<evidence type="ECO:0000256" key="5">
    <source>
        <dbReference type="ARBA" id="ARBA00022989"/>
    </source>
</evidence>
<feature type="transmembrane region" description="Helical" evidence="7">
    <location>
        <begin position="399"/>
        <end position="416"/>
    </location>
</feature>
<dbReference type="InterPro" id="IPR004842">
    <property type="entry name" value="SLC12A_fam"/>
</dbReference>